<keyword evidence="1" id="KW-0963">Cytoplasm</keyword>
<keyword evidence="6" id="KW-0119">Carbohydrate metabolism</keyword>
<dbReference type="Pfam" id="PF02952">
    <property type="entry name" value="Fucose_iso_C"/>
    <property type="match status" value="1"/>
</dbReference>
<dbReference type="SUPFAM" id="SSF50443">
    <property type="entry name" value="FucI/AraA C-terminal domain-like"/>
    <property type="match status" value="1"/>
</dbReference>
<dbReference type="PATRIC" id="fig|1698262.3.peg.20"/>
<keyword evidence="11" id="KW-1185">Reference proteome</keyword>
<dbReference type="Gene3D" id="3.40.50.1070">
    <property type="match status" value="1"/>
</dbReference>
<evidence type="ECO:0000313" key="11">
    <source>
        <dbReference type="Proteomes" id="UP000070195"/>
    </source>
</evidence>
<dbReference type="InterPro" id="IPR038391">
    <property type="entry name" value="Fucose_iso_dom1_sf"/>
</dbReference>
<organism evidence="10 11">
    <name type="scientific">candidate division MSBL1 archaeon SCGC-AAA259D18</name>
    <dbReference type="NCBI Taxonomy" id="1698262"/>
    <lineage>
        <taxon>Archaea</taxon>
        <taxon>Methanobacteriati</taxon>
        <taxon>Methanobacteriota</taxon>
        <taxon>candidate division MSBL1</taxon>
    </lineage>
</organism>
<dbReference type="GO" id="GO:0019571">
    <property type="term" value="P:D-arabinose catabolic process"/>
    <property type="evidence" value="ECO:0007669"/>
    <property type="project" value="TreeGrafter"/>
</dbReference>
<dbReference type="InterPro" id="IPR012888">
    <property type="entry name" value="Fucose_iso_N1"/>
</dbReference>
<evidence type="ECO:0000256" key="1">
    <source>
        <dbReference type="ARBA" id="ARBA00022490"/>
    </source>
</evidence>
<evidence type="ECO:0000259" key="9">
    <source>
        <dbReference type="Pfam" id="PF07882"/>
    </source>
</evidence>
<dbReference type="InterPro" id="IPR012889">
    <property type="entry name" value="Fucose_isomerase_N2"/>
</dbReference>
<dbReference type="EMBL" id="LHXM01000002">
    <property type="protein sequence ID" value="KXA91997.1"/>
    <property type="molecule type" value="Genomic_DNA"/>
</dbReference>
<evidence type="ECO:0000256" key="4">
    <source>
        <dbReference type="ARBA" id="ARBA00023235"/>
    </source>
</evidence>
<evidence type="ECO:0000259" key="8">
    <source>
        <dbReference type="Pfam" id="PF07881"/>
    </source>
</evidence>
<evidence type="ECO:0000256" key="5">
    <source>
        <dbReference type="ARBA" id="ARBA00023253"/>
    </source>
</evidence>
<dbReference type="NCBIfam" id="TIGR01089">
    <property type="entry name" value="fucI"/>
    <property type="match status" value="1"/>
</dbReference>
<evidence type="ECO:0000259" key="7">
    <source>
        <dbReference type="Pfam" id="PF02952"/>
    </source>
</evidence>
<dbReference type="NCBIfam" id="NF008220">
    <property type="entry name" value="PRK10991.1"/>
    <property type="match status" value="1"/>
</dbReference>
<dbReference type="Proteomes" id="UP000070195">
    <property type="component" value="Unassembled WGS sequence"/>
</dbReference>
<feature type="domain" description="L-fucose isomerase C-terminal" evidence="7">
    <location>
        <begin position="395"/>
        <end position="557"/>
    </location>
</feature>
<dbReference type="Pfam" id="PF07882">
    <property type="entry name" value="Fucose_iso_N2"/>
    <property type="match status" value="1"/>
</dbReference>
<dbReference type="Pfam" id="PF07881">
    <property type="entry name" value="Fucose_iso_N1"/>
    <property type="match status" value="1"/>
</dbReference>
<keyword evidence="2" id="KW-0479">Metal-binding</keyword>
<dbReference type="InterPro" id="IPR015888">
    <property type="entry name" value="Fuc_isomerase_C"/>
</dbReference>
<protein>
    <submittedName>
        <fullName evidence="10">Sugar isomerase</fullName>
        <ecNumber evidence="10">5.3.1.25</ecNumber>
    </submittedName>
</protein>
<dbReference type="SUPFAM" id="SSF53743">
    <property type="entry name" value="FucI/AraA N-terminal and middle domains"/>
    <property type="match status" value="1"/>
</dbReference>
<reference evidence="10 11" key="1">
    <citation type="journal article" date="2016" name="Sci. Rep.">
        <title>Metabolic traits of an uncultured archaeal lineage -MSBL1- from brine pools of the Red Sea.</title>
        <authorList>
            <person name="Mwirichia R."/>
            <person name="Alam I."/>
            <person name="Rashid M."/>
            <person name="Vinu M."/>
            <person name="Ba-Alawi W."/>
            <person name="Anthony Kamau A."/>
            <person name="Kamanda Ngugi D."/>
            <person name="Goker M."/>
            <person name="Klenk H.P."/>
            <person name="Bajic V."/>
            <person name="Stingl U."/>
        </authorList>
    </citation>
    <scope>NUCLEOTIDE SEQUENCE [LARGE SCALE GENOMIC DNA]</scope>
    <source>
        <strain evidence="10">SCGC-AAA259D18</strain>
    </source>
</reference>
<dbReference type="PANTHER" id="PTHR37840">
    <property type="entry name" value="L-FUCOSE ISOMERASE"/>
    <property type="match status" value="1"/>
</dbReference>
<evidence type="ECO:0000313" key="10">
    <source>
        <dbReference type="EMBL" id="KXA91997.1"/>
    </source>
</evidence>
<keyword evidence="3" id="KW-0464">Manganese</keyword>
<dbReference type="InterPro" id="IPR004216">
    <property type="entry name" value="Fuc/Ara_isomerase_C"/>
</dbReference>
<feature type="domain" description="L-fucose isomerase N-terminal-2" evidence="9">
    <location>
        <begin position="179"/>
        <end position="358"/>
    </location>
</feature>
<dbReference type="EC" id="5.3.1.25" evidence="10"/>
<dbReference type="Gene3D" id="3.40.275.10">
    <property type="entry name" value="L-fucose Isomerase, Chain A, domain 2"/>
    <property type="match status" value="1"/>
</dbReference>
<evidence type="ECO:0000256" key="6">
    <source>
        <dbReference type="ARBA" id="ARBA00023277"/>
    </source>
</evidence>
<accession>A0A133UCV3</accession>
<dbReference type="PANTHER" id="PTHR37840:SF1">
    <property type="entry name" value="L-FUCOSE ISOMERASE"/>
    <property type="match status" value="1"/>
</dbReference>
<dbReference type="InterPro" id="IPR005763">
    <property type="entry name" value="Fucose_isomerase"/>
</dbReference>
<gene>
    <name evidence="10" type="primary">fucI</name>
    <name evidence="10" type="ORF">AKJ63_00100</name>
</gene>
<keyword evidence="5" id="KW-0294">Fucose metabolism</keyword>
<dbReference type="HAMAP" id="MF_01254">
    <property type="entry name" value="Fucose_iso"/>
    <property type="match status" value="1"/>
</dbReference>
<evidence type="ECO:0000256" key="2">
    <source>
        <dbReference type="ARBA" id="ARBA00022723"/>
    </source>
</evidence>
<dbReference type="GO" id="GO:0030145">
    <property type="term" value="F:manganese ion binding"/>
    <property type="evidence" value="ECO:0007669"/>
    <property type="project" value="InterPro"/>
</dbReference>
<sequence>MNLLSDLEGELPKIGIRPAIDGRKAVRETQKERTMKMAKISADFLEKKLRHPSGEKVECVLADSCIGGVVESKRVTERFKDENVGVYITVSPCWCYPTETMDMQPFTPQAVWGFNSTQRPGAVYLAALKSAHDQKGLPIFPIYGREVRDPDYTDIPDDVKEKLLRFAKAGLAVATMRGKSYLSIGSASMGIASSIVRDEFFEDYLGMRCERVDMSELVRRIEEKIYDEEEFEKALDWVEENFEVGPDPNPKDFKFSKEEKDEIWKTVIKMTLIMRDLMIGNPKLEEEGYKEESLGHNAIAAGFQGQREWTDHFPNGDFTETILNSSFDWNGAREPFILATENDSLNGASMLFGHLLSNTAQIFADVRTYWSPESVKRITGEELSGLAENGVIHLKNSGSVALDSSGKQMKDGEPAMKPFWEITDEEVEKCKDAVTWRPALRDYFRGGGFSAEVKSEGGMPLTMSRINIIKDQGPVLQLAEGYSVDLPEEVHETLDERTDPTWPTTWFVPELTGRGQFKDVYSVMNNWRSNHGALSYGHIGDKLITLASMLRIPVSMHNVEEERIYRPSIWSSFGGKASKGADFRACENLGPLYG</sequence>
<dbReference type="Gene3D" id="3.20.14.10">
    <property type="entry name" value="L-fucose/L-arabinose isomerase, C-terminal"/>
    <property type="match status" value="1"/>
</dbReference>
<proteinExistence type="inferred from homology"/>
<dbReference type="InterPro" id="IPR038392">
    <property type="entry name" value="Fucose_isomerase_dom2_sf"/>
</dbReference>
<dbReference type="AlphaFoldDB" id="A0A133UCV3"/>
<comment type="caution">
    <text evidence="10">The sequence shown here is derived from an EMBL/GenBank/DDBJ whole genome shotgun (WGS) entry which is preliminary data.</text>
</comment>
<evidence type="ECO:0000256" key="3">
    <source>
        <dbReference type="ARBA" id="ARBA00023211"/>
    </source>
</evidence>
<dbReference type="GO" id="GO:0042355">
    <property type="term" value="P:L-fucose catabolic process"/>
    <property type="evidence" value="ECO:0007669"/>
    <property type="project" value="TreeGrafter"/>
</dbReference>
<dbReference type="InterPro" id="IPR038393">
    <property type="entry name" value="Fuc_iso_dom3_sf"/>
</dbReference>
<dbReference type="GO" id="GO:0005737">
    <property type="term" value="C:cytoplasm"/>
    <property type="evidence" value="ECO:0007669"/>
    <property type="project" value="InterPro"/>
</dbReference>
<dbReference type="GO" id="GO:0008790">
    <property type="term" value="F:arabinose isomerase activity"/>
    <property type="evidence" value="ECO:0007669"/>
    <property type="project" value="TreeGrafter"/>
</dbReference>
<dbReference type="InterPro" id="IPR009015">
    <property type="entry name" value="Fucose_isomerase_N/cen_sf"/>
</dbReference>
<name>A0A133UCV3_9EURY</name>
<dbReference type="GO" id="GO:0008736">
    <property type="term" value="F:L-fucose isomerase activity"/>
    <property type="evidence" value="ECO:0007669"/>
    <property type="project" value="UniProtKB-EC"/>
</dbReference>
<feature type="domain" description="L-fucose isomerase N-terminal-1" evidence="8">
    <location>
        <begin position="12"/>
        <end position="178"/>
    </location>
</feature>
<keyword evidence="4 10" id="KW-0413">Isomerase</keyword>